<evidence type="ECO:0000313" key="2">
    <source>
        <dbReference type="EMBL" id="JAS27609.1"/>
    </source>
</evidence>
<dbReference type="Gene3D" id="3.90.280.10">
    <property type="entry name" value="PEBP-like"/>
    <property type="match status" value="1"/>
</dbReference>
<gene>
    <name evidence="2" type="ORF">g.12335</name>
</gene>
<feature type="chain" id="PRO_5008581421" description="Phosphatidylethanolamine-binding protein" evidence="1">
    <location>
        <begin position="25"/>
        <end position="180"/>
    </location>
</feature>
<proteinExistence type="predicted"/>
<feature type="signal peptide" evidence="1">
    <location>
        <begin position="1"/>
        <end position="24"/>
    </location>
</feature>
<name>A0A1B6DPM7_9HEMI</name>
<dbReference type="InterPro" id="IPR035810">
    <property type="entry name" value="PEBP_euk"/>
</dbReference>
<accession>A0A1B6DPM7</accession>
<dbReference type="SUPFAM" id="SSF49777">
    <property type="entry name" value="PEBP-like"/>
    <property type="match status" value="1"/>
</dbReference>
<evidence type="ECO:0000256" key="1">
    <source>
        <dbReference type="SAM" id="SignalP"/>
    </source>
</evidence>
<protein>
    <recommendedName>
        <fullName evidence="3">Phosphatidylethanolamine-binding protein</fullName>
    </recommendedName>
</protein>
<sequence>MYSPCVWLLFTSVFLSQFANPCNKLSFVVNKWLTIPLKRAFIKKYCFYDACLQVGMEVKSVPNGLEINDNLCNVYYDVKEFHQKPTVTWKYAEKGVLYTLVMVEPVHSEGKYYHLHWLVVNIWGEDLENGKIVGRNILDYYRPFCIQGDGIRLYQFMLFAQTDQLVDIKFPYKETVGKKS</sequence>
<feature type="non-terminal residue" evidence="2">
    <location>
        <position position="180"/>
    </location>
</feature>
<reference evidence="2" key="1">
    <citation type="submission" date="2015-12" db="EMBL/GenBank/DDBJ databases">
        <title>De novo transcriptome assembly of four potential Pierce s Disease insect vectors from Arizona vineyards.</title>
        <authorList>
            <person name="Tassone E.E."/>
        </authorList>
    </citation>
    <scope>NUCLEOTIDE SEQUENCE</scope>
</reference>
<dbReference type="InterPro" id="IPR036610">
    <property type="entry name" value="PEBP-like_sf"/>
</dbReference>
<dbReference type="AlphaFoldDB" id="A0A1B6DPM7"/>
<keyword evidence="1" id="KW-0732">Signal</keyword>
<dbReference type="PANTHER" id="PTHR11362">
    <property type="entry name" value="PHOSPHATIDYLETHANOLAMINE-BINDING PROTEIN"/>
    <property type="match status" value="1"/>
</dbReference>
<dbReference type="EMBL" id="GEDC01009689">
    <property type="protein sequence ID" value="JAS27609.1"/>
    <property type="molecule type" value="Transcribed_RNA"/>
</dbReference>
<evidence type="ECO:0008006" key="3">
    <source>
        <dbReference type="Google" id="ProtNLM"/>
    </source>
</evidence>
<dbReference type="PANTHER" id="PTHR11362:SF82">
    <property type="entry name" value="PHOSPHATIDYLETHANOLAMINE-BINDING PROTEIN 4"/>
    <property type="match status" value="1"/>
</dbReference>
<organism evidence="2">
    <name type="scientific">Clastoptera arizonana</name>
    <name type="common">Arizona spittle bug</name>
    <dbReference type="NCBI Taxonomy" id="38151"/>
    <lineage>
        <taxon>Eukaryota</taxon>
        <taxon>Metazoa</taxon>
        <taxon>Ecdysozoa</taxon>
        <taxon>Arthropoda</taxon>
        <taxon>Hexapoda</taxon>
        <taxon>Insecta</taxon>
        <taxon>Pterygota</taxon>
        <taxon>Neoptera</taxon>
        <taxon>Paraneoptera</taxon>
        <taxon>Hemiptera</taxon>
        <taxon>Auchenorrhyncha</taxon>
        <taxon>Cercopoidea</taxon>
        <taxon>Clastopteridae</taxon>
        <taxon>Clastoptera</taxon>
    </lineage>
</organism>